<evidence type="ECO:0000313" key="5">
    <source>
        <dbReference type="Proteomes" id="UP000177088"/>
    </source>
</evidence>
<feature type="modified residue" description="4-aspartylphosphate" evidence="2">
    <location>
        <position position="58"/>
    </location>
</feature>
<name>A0A1F7U723_9BACT</name>
<dbReference type="PANTHER" id="PTHR44591:SF3">
    <property type="entry name" value="RESPONSE REGULATORY DOMAIN-CONTAINING PROTEIN"/>
    <property type="match status" value="1"/>
</dbReference>
<evidence type="ECO:0000259" key="3">
    <source>
        <dbReference type="PROSITE" id="PS50110"/>
    </source>
</evidence>
<dbReference type="SMART" id="SM00448">
    <property type="entry name" value="REC"/>
    <property type="match status" value="1"/>
</dbReference>
<reference evidence="4 5" key="1">
    <citation type="journal article" date="2016" name="Nat. Commun.">
        <title>Thousands of microbial genomes shed light on interconnected biogeochemical processes in an aquifer system.</title>
        <authorList>
            <person name="Anantharaman K."/>
            <person name="Brown C.T."/>
            <person name="Hug L.A."/>
            <person name="Sharon I."/>
            <person name="Castelle C.J."/>
            <person name="Probst A.J."/>
            <person name="Thomas B.C."/>
            <person name="Singh A."/>
            <person name="Wilkins M.J."/>
            <person name="Karaoz U."/>
            <person name="Brodie E.L."/>
            <person name="Williams K.H."/>
            <person name="Hubbard S.S."/>
            <person name="Banfield J.F."/>
        </authorList>
    </citation>
    <scope>NUCLEOTIDE SEQUENCE [LARGE SCALE GENOMIC DNA]</scope>
</reference>
<evidence type="ECO:0000313" key="4">
    <source>
        <dbReference type="EMBL" id="OGL74049.1"/>
    </source>
</evidence>
<evidence type="ECO:0000256" key="1">
    <source>
        <dbReference type="ARBA" id="ARBA00022553"/>
    </source>
</evidence>
<dbReference type="Pfam" id="PF00072">
    <property type="entry name" value="Response_reg"/>
    <property type="match status" value="1"/>
</dbReference>
<gene>
    <name evidence="4" type="ORF">A3C96_02980</name>
</gene>
<comment type="caution">
    <text evidence="4">The sequence shown here is derived from an EMBL/GenBank/DDBJ whole genome shotgun (WGS) entry which is preliminary data.</text>
</comment>
<accession>A0A1F7U723</accession>
<dbReference type="Gene3D" id="3.40.50.2300">
    <property type="match status" value="1"/>
</dbReference>
<dbReference type="InterPro" id="IPR001789">
    <property type="entry name" value="Sig_transdc_resp-reg_receiver"/>
</dbReference>
<dbReference type="PANTHER" id="PTHR44591">
    <property type="entry name" value="STRESS RESPONSE REGULATOR PROTEIN 1"/>
    <property type="match status" value="1"/>
</dbReference>
<dbReference type="EMBL" id="MGEA01000037">
    <property type="protein sequence ID" value="OGL74049.1"/>
    <property type="molecule type" value="Genomic_DNA"/>
</dbReference>
<dbReference type="PROSITE" id="PS50110">
    <property type="entry name" value="RESPONSE_REGULATORY"/>
    <property type="match status" value="1"/>
</dbReference>
<dbReference type="AlphaFoldDB" id="A0A1F7U723"/>
<dbReference type="InterPro" id="IPR050595">
    <property type="entry name" value="Bact_response_regulator"/>
</dbReference>
<dbReference type="Proteomes" id="UP000177088">
    <property type="component" value="Unassembled WGS sequence"/>
</dbReference>
<organism evidence="4 5">
    <name type="scientific">Candidatus Uhrbacteria bacterium RIFCSPHIGHO2_02_FULL_60_10</name>
    <dbReference type="NCBI Taxonomy" id="1802392"/>
    <lineage>
        <taxon>Bacteria</taxon>
        <taxon>Candidatus Uhriibacteriota</taxon>
    </lineage>
</organism>
<keyword evidence="1 2" id="KW-0597">Phosphoprotein</keyword>
<feature type="domain" description="Response regulatory" evidence="3">
    <location>
        <begin position="9"/>
        <end position="126"/>
    </location>
</feature>
<sequence length="129" mass="14172">MPTDVKSTKILIVDDDAFLSGIYATKLDLEGFQVVTAHDGEEGIKMALKELPDLILLDVLMPKLDGFEALKRIKAEPTIKDIPVIMLTNLGQKEDIEKGIEDGAVDYLIKAHFVPAEAVAKIKKVLKLS</sequence>
<evidence type="ECO:0000256" key="2">
    <source>
        <dbReference type="PROSITE-ProRule" id="PRU00169"/>
    </source>
</evidence>
<proteinExistence type="predicted"/>
<dbReference type="SUPFAM" id="SSF52172">
    <property type="entry name" value="CheY-like"/>
    <property type="match status" value="1"/>
</dbReference>
<protein>
    <recommendedName>
        <fullName evidence="3">Response regulatory domain-containing protein</fullName>
    </recommendedName>
</protein>
<dbReference type="InterPro" id="IPR011006">
    <property type="entry name" value="CheY-like_superfamily"/>
</dbReference>
<dbReference type="GO" id="GO:0000160">
    <property type="term" value="P:phosphorelay signal transduction system"/>
    <property type="evidence" value="ECO:0007669"/>
    <property type="project" value="InterPro"/>
</dbReference>